<dbReference type="AlphaFoldDB" id="A0A2W2AML1"/>
<dbReference type="GO" id="GO:0005737">
    <property type="term" value="C:cytoplasm"/>
    <property type="evidence" value="ECO:0007669"/>
    <property type="project" value="TreeGrafter"/>
</dbReference>
<evidence type="ECO:0000256" key="10">
    <source>
        <dbReference type="ARBA" id="ARBA00022723"/>
    </source>
</evidence>
<evidence type="ECO:0000256" key="4">
    <source>
        <dbReference type="ARBA" id="ARBA00005150"/>
    </source>
</evidence>
<sequence length="416" mass="44649">MEALLAKLGHPERKLPPVIHVAGTNGKGSTVAYLRHIMAAAGLKAHAYTSPHLVKFHERIRVAGELISEADLTALLEECEQVNGGLPITFFEITTAAAFLAYSRTPADYLILEVGLGGRLDATNVIDPAVSVITTIDYDHQQYLGDTLSLIAHEKAGILKRGRPAIIGVQPDEARAEIERVGERVRATLHIAGQDWSSYEQHGRLVFQDEKGLLDLPLPQLKGRHQIDNAGNAIATLRVLDDPRITDAHIAEGLKSTTWPARMQRLGQGALSALVPAGSELWLDGGHNPSAGRVLAQAFSELNERHSRPLVMVWGMLNTKDVGSFIGCFAGIASRVITITIPDEENAVPADKLAESARAHGLQAETAPNLDAALRQASSTVPAPRILICGSLYLAGRVLAAHGNEEMTKVSGAGRR</sequence>
<evidence type="ECO:0000256" key="8">
    <source>
        <dbReference type="ARBA" id="ARBA00019357"/>
    </source>
</evidence>
<keyword evidence="14" id="KW-0289">Folate biosynthesis</keyword>
<evidence type="ECO:0000256" key="19">
    <source>
        <dbReference type="ARBA" id="ARBA00047808"/>
    </source>
</evidence>
<dbReference type="PANTHER" id="PTHR11136:SF0">
    <property type="entry name" value="DIHYDROFOLATE SYNTHETASE-RELATED"/>
    <property type="match status" value="1"/>
</dbReference>
<evidence type="ECO:0000313" key="26">
    <source>
        <dbReference type="Proteomes" id="UP000248795"/>
    </source>
</evidence>
<keyword evidence="12 22" id="KW-0067">ATP-binding</keyword>
<evidence type="ECO:0000256" key="5">
    <source>
        <dbReference type="ARBA" id="ARBA00008276"/>
    </source>
</evidence>
<dbReference type="InterPro" id="IPR018109">
    <property type="entry name" value="Folylpolyglutamate_synth_CS"/>
</dbReference>
<dbReference type="GO" id="GO:0004326">
    <property type="term" value="F:tetrahydrofolylpolyglutamate synthase activity"/>
    <property type="evidence" value="ECO:0007669"/>
    <property type="project" value="UniProtKB-EC"/>
</dbReference>
<keyword evidence="26" id="KW-1185">Reference proteome</keyword>
<comment type="catalytic activity">
    <reaction evidence="19">
        <text>10-formyltetrahydrofolyl-(gamma-L-Glu)(n) + L-glutamate + ATP = 10-formyltetrahydrofolyl-(gamma-L-Glu)(n+1) + ADP + phosphate + H(+)</text>
        <dbReference type="Rhea" id="RHEA:51904"/>
        <dbReference type="Rhea" id="RHEA-COMP:13088"/>
        <dbReference type="Rhea" id="RHEA-COMP:14300"/>
        <dbReference type="ChEBI" id="CHEBI:15378"/>
        <dbReference type="ChEBI" id="CHEBI:29985"/>
        <dbReference type="ChEBI" id="CHEBI:30616"/>
        <dbReference type="ChEBI" id="CHEBI:43474"/>
        <dbReference type="ChEBI" id="CHEBI:134413"/>
        <dbReference type="ChEBI" id="CHEBI:456216"/>
        <dbReference type="EC" id="6.3.2.17"/>
    </reaction>
</comment>
<keyword evidence="9 22" id="KW-0436">Ligase</keyword>
<name>A0A2W2AML1_9HYPH</name>
<dbReference type="InterPro" id="IPR013221">
    <property type="entry name" value="Mur_ligase_cen"/>
</dbReference>
<dbReference type="InterPro" id="IPR036615">
    <property type="entry name" value="Mur_ligase_C_dom_sf"/>
</dbReference>
<proteinExistence type="inferred from homology"/>
<dbReference type="Gene3D" id="3.40.1190.10">
    <property type="entry name" value="Mur-like, catalytic domain"/>
    <property type="match status" value="1"/>
</dbReference>
<dbReference type="InterPro" id="IPR004101">
    <property type="entry name" value="Mur_ligase_C"/>
</dbReference>
<keyword evidence="13" id="KW-0460">Magnesium</keyword>
<keyword evidence="11 22" id="KW-0547">Nucleotide-binding</keyword>
<reference evidence="26" key="1">
    <citation type="submission" date="2018-06" db="EMBL/GenBank/DDBJ databases">
        <title>Aestuariibacter litoralis strain KCTC 52945T.</title>
        <authorList>
            <person name="Li X."/>
            <person name="Salam N."/>
            <person name="Li J.-L."/>
            <person name="Chen Y.-M."/>
            <person name="Yang Z.-W."/>
            <person name="Zhang L.-Y."/>
            <person name="Han M.-X."/>
            <person name="Xiao M."/>
            <person name="Li W.-J."/>
        </authorList>
    </citation>
    <scope>NUCLEOTIDE SEQUENCE [LARGE SCALE GENOMIC DNA]</scope>
    <source>
        <strain evidence="26">KCTC 52945</strain>
    </source>
</reference>
<dbReference type="EMBL" id="QKVK01000005">
    <property type="protein sequence ID" value="PZF76735.1"/>
    <property type="molecule type" value="Genomic_DNA"/>
</dbReference>
<dbReference type="Pfam" id="PF02875">
    <property type="entry name" value="Mur_ligase_C"/>
    <property type="match status" value="1"/>
</dbReference>
<gene>
    <name evidence="25" type="ORF">DK847_12380</name>
</gene>
<evidence type="ECO:0000259" key="24">
    <source>
        <dbReference type="Pfam" id="PF08245"/>
    </source>
</evidence>
<evidence type="ECO:0000256" key="12">
    <source>
        <dbReference type="ARBA" id="ARBA00022840"/>
    </source>
</evidence>
<feature type="domain" description="Mur ligase C-terminal" evidence="23">
    <location>
        <begin position="279"/>
        <end position="391"/>
    </location>
</feature>
<comment type="caution">
    <text evidence="25">The sequence shown here is derived from an EMBL/GenBank/DDBJ whole genome shotgun (WGS) entry which is preliminary data.</text>
</comment>
<comment type="catalytic activity">
    <reaction evidence="20">
        <text>(6R)-5,10-methylenetetrahydrofolyl-(gamma-L-Glu)(n) + L-glutamate + ATP = (6R)-5,10-methylenetetrahydrofolyl-(gamma-L-Glu)(n+1) + ADP + phosphate + H(+)</text>
        <dbReference type="Rhea" id="RHEA:51912"/>
        <dbReference type="Rhea" id="RHEA-COMP:13257"/>
        <dbReference type="Rhea" id="RHEA-COMP:13258"/>
        <dbReference type="ChEBI" id="CHEBI:15378"/>
        <dbReference type="ChEBI" id="CHEBI:29985"/>
        <dbReference type="ChEBI" id="CHEBI:30616"/>
        <dbReference type="ChEBI" id="CHEBI:43474"/>
        <dbReference type="ChEBI" id="CHEBI:136572"/>
        <dbReference type="ChEBI" id="CHEBI:456216"/>
        <dbReference type="EC" id="6.3.2.17"/>
    </reaction>
</comment>
<evidence type="ECO:0000256" key="20">
    <source>
        <dbReference type="ARBA" id="ARBA00049035"/>
    </source>
</evidence>
<dbReference type="EC" id="6.3.2.12" evidence="6"/>
<dbReference type="GO" id="GO:0046656">
    <property type="term" value="P:folic acid biosynthetic process"/>
    <property type="evidence" value="ECO:0007669"/>
    <property type="project" value="UniProtKB-KW"/>
</dbReference>
<dbReference type="PANTHER" id="PTHR11136">
    <property type="entry name" value="FOLYLPOLYGLUTAMATE SYNTHASE-RELATED"/>
    <property type="match status" value="1"/>
</dbReference>
<comment type="similarity">
    <text evidence="5 22">Belongs to the folylpolyglutamate synthase family.</text>
</comment>
<keyword evidence="10" id="KW-0479">Metal-binding</keyword>
<dbReference type="Gene3D" id="3.90.190.20">
    <property type="entry name" value="Mur ligase, C-terminal domain"/>
    <property type="match status" value="1"/>
</dbReference>
<evidence type="ECO:0000256" key="6">
    <source>
        <dbReference type="ARBA" id="ARBA00013023"/>
    </source>
</evidence>
<evidence type="ECO:0000313" key="25">
    <source>
        <dbReference type="EMBL" id="PZF76735.1"/>
    </source>
</evidence>
<dbReference type="EC" id="6.3.2.17" evidence="7"/>
<comment type="function">
    <text evidence="2">Functions in two distinct reactions of the de novo folate biosynthetic pathway. Catalyzes the addition of a glutamate residue to dihydropteroate (7,8-dihydropteroate or H2Pte) to form dihydrofolate (7,8-dihydrofolate monoglutamate or H2Pte-Glu). Also catalyzes successive additions of L-glutamate to tetrahydrofolate or 10-formyltetrahydrofolate or 5,10-methylenetetrahydrofolate, leading to folylpolyglutamate derivatives.</text>
</comment>
<comment type="cofactor">
    <cofactor evidence="1">
        <name>Mg(2+)</name>
        <dbReference type="ChEBI" id="CHEBI:18420"/>
    </cofactor>
</comment>
<comment type="catalytic activity">
    <reaction evidence="18">
        <text>(6S)-5,6,7,8-tetrahydrofolyl-(gamma-L-Glu)(n) + L-glutamate + ATP = (6S)-5,6,7,8-tetrahydrofolyl-(gamma-L-Glu)(n+1) + ADP + phosphate + H(+)</text>
        <dbReference type="Rhea" id="RHEA:10580"/>
        <dbReference type="Rhea" id="RHEA-COMP:14738"/>
        <dbReference type="Rhea" id="RHEA-COMP:14740"/>
        <dbReference type="ChEBI" id="CHEBI:15378"/>
        <dbReference type="ChEBI" id="CHEBI:29985"/>
        <dbReference type="ChEBI" id="CHEBI:30616"/>
        <dbReference type="ChEBI" id="CHEBI:43474"/>
        <dbReference type="ChEBI" id="CHEBI:141005"/>
        <dbReference type="ChEBI" id="CHEBI:456216"/>
        <dbReference type="EC" id="6.3.2.17"/>
    </reaction>
</comment>
<feature type="domain" description="Mur ligase central" evidence="24">
    <location>
        <begin position="21"/>
        <end position="236"/>
    </location>
</feature>
<evidence type="ECO:0000256" key="2">
    <source>
        <dbReference type="ARBA" id="ARBA00002714"/>
    </source>
</evidence>
<comment type="pathway">
    <text evidence="3">Cofactor biosynthesis; tetrahydrofolate biosynthesis; 7,8-dihydrofolate from 2-amino-4-hydroxy-6-hydroxymethyl-7,8-dihydropteridine diphosphate and 4-aminobenzoate: step 2/2.</text>
</comment>
<dbReference type="UniPathway" id="UPA00077">
    <property type="reaction ID" value="UER00157"/>
</dbReference>
<dbReference type="GO" id="GO:0008841">
    <property type="term" value="F:dihydrofolate synthase activity"/>
    <property type="evidence" value="ECO:0007669"/>
    <property type="project" value="UniProtKB-EC"/>
</dbReference>
<organism evidence="25 26">
    <name type="scientific">Aestuariivirga litoralis</name>
    <dbReference type="NCBI Taxonomy" id="2650924"/>
    <lineage>
        <taxon>Bacteria</taxon>
        <taxon>Pseudomonadati</taxon>
        <taxon>Pseudomonadota</taxon>
        <taxon>Alphaproteobacteria</taxon>
        <taxon>Hyphomicrobiales</taxon>
        <taxon>Aestuariivirgaceae</taxon>
        <taxon>Aestuariivirga</taxon>
    </lineage>
</organism>
<evidence type="ECO:0000256" key="22">
    <source>
        <dbReference type="PIRNR" id="PIRNR001563"/>
    </source>
</evidence>
<dbReference type="SUPFAM" id="SSF53244">
    <property type="entry name" value="MurD-like peptide ligases, peptide-binding domain"/>
    <property type="match status" value="1"/>
</dbReference>
<comment type="pathway">
    <text evidence="4">Cofactor biosynthesis; tetrahydrofolylpolyglutamate biosynthesis.</text>
</comment>
<dbReference type="GO" id="GO:0046872">
    <property type="term" value="F:metal ion binding"/>
    <property type="evidence" value="ECO:0007669"/>
    <property type="project" value="UniProtKB-KW"/>
</dbReference>
<dbReference type="NCBIfam" id="TIGR01499">
    <property type="entry name" value="folC"/>
    <property type="match status" value="1"/>
</dbReference>
<dbReference type="PROSITE" id="PS01011">
    <property type="entry name" value="FOLYLPOLYGLU_SYNT_1"/>
    <property type="match status" value="1"/>
</dbReference>
<evidence type="ECO:0000256" key="15">
    <source>
        <dbReference type="ARBA" id="ARBA00030048"/>
    </source>
</evidence>
<evidence type="ECO:0000256" key="21">
    <source>
        <dbReference type="ARBA" id="ARBA00049161"/>
    </source>
</evidence>
<dbReference type="GO" id="GO:0046654">
    <property type="term" value="P:tetrahydrofolate biosynthetic process"/>
    <property type="evidence" value="ECO:0007669"/>
    <property type="project" value="UniProtKB-UniPathway"/>
</dbReference>
<evidence type="ECO:0000256" key="17">
    <source>
        <dbReference type="ARBA" id="ARBA00032510"/>
    </source>
</evidence>
<evidence type="ECO:0000256" key="1">
    <source>
        <dbReference type="ARBA" id="ARBA00001946"/>
    </source>
</evidence>
<dbReference type="Proteomes" id="UP000248795">
    <property type="component" value="Unassembled WGS sequence"/>
</dbReference>
<dbReference type="SUPFAM" id="SSF53623">
    <property type="entry name" value="MurD-like peptide ligases, catalytic domain"/>
    <property type="match status" value="1"/>
</dbReference>
<evidence type="ECO:0000256" key="7">
    <source>
        <dbReference type="ARBA" id="ARBA00013025"/>
    </source>
</evidence>
<dbReference type="PROSITE" id="PS01012">
    <property type="entry name" value="FOLYLPOLYGLU_SYNT_2"/>
    <property type="match status" value="1"/>
</dbReference>
<comment type="catalytic activity">
    <reaction evidence="21">
        <text>7,8-dihydropteroate + L-glutamate + ATP = 7,8-dihydrofolate + ADP + phosphate + H(+)</text>
        <dbReference type="Rhea" id="RHEA:23584"/>
        <dbReference type="ChEBI" id="CHEBI:15378"/>
        <dbReference type="ChEBI" id="CHEBI:17839"/>
        <dbReference type="ChEBI" id="CHEBI:29985"/>
        <dbReference type="ChEBI" id="CHEBI:30616"/>
        <dbReference type="ChEBI" id="CHEBI:43474"/>
        <dbReference type="ChEBI" id="CHEBI:57451"/>
        <dbReference type="ChEBI" id="CHEBI:456216"/>
        <dbReference type="EC" id="6.3.2.12"/>
    </reaction>
</comment>
<dbReference type="PIRSF" id="PIRSF001563">
    <property type="entry name" value="Folylpolyglu_synth"/>
    <property type="match status" value="1"/>
</dbReference>
<dbReference type="InterPro" id="IPR036565">
    <property type="entry name" value="Mur-like_cat_sf"/>
</dbReference>
<evidence type="ECO:0000256" key="3">
    <source>
        <dbReference type="ARBA" id="ARBA00004799"/>
    </source>
</evidence>
<evidence type="ECO:0000256" key="16">
    <source>
        <dbReference type="ARBA" id="ARBA00030592"/>
    </source>
</evidence>
<evidence type="ECO:0000256" key="14">
    <source>
        <dbReference type="ARBA" id="ARBA00022909"/>
    </source>
</evidence>
<evidence type="ECO:0000256" key="18">
    <source>
        <dbReference type="ARBA" id="ARBA00047493"/>
    </source>
</evidence>
<evidence type="ECO:0000256" key="9">
    <source>
        <dbReference type="ARBA" id="ARBA00022598"/>
    </source>
</evidence>
<protein>
    <recommendedName>
        <fullName evidence="8">Dihydrofolate synthase/folylpolyglutamate synthase</fullName>
        <ecNumber evidence="6">6.3.2.12</ecNumber>
        <ecNumber evidence="7">6.3.2.17</ecNumber>
    </recommendedName>
    <alternativeName>
        <fullName evidence="17">Folylpoly-gamma-glutamate synthetase-dihydrofolate synthetase</fullName>
    </alternativeName>
    <alternativeName>
        <fullName evidence="15">Folylpolyglutamate synthetase</fullName>
    </alternativeName>
    <alternativeName>
        <fullName evidence="16">Tetrahydrofolylpolyglutamate synthase</fullName>
    </alternativeName>
</protein>
<evidence type="ECO:0000259" key="23">
    <source>
        <dbReference type="Pfam" id="PF02875"/>
    </source>
</evidence>
<dbReference type="InterPro" id="IPR001645">
    <property type="entry name" value="Folylpolyglutamate_synth"/>
</dbReference>
<accession>A0A2W2AML1</accession>
<dbReference type="FunFam" id="3.40.1190.10:FF:000011">
    <property type="entry name" value="Folylpolyglutamate synthase/dihydrofolate synthase"/>
    <property type="match status" value="1"/>
</dbReference>
<dbReference type="GO" id="GO:0005524">
    <property type="term" value="F:ATP binding"/>
    <property type="evidence" value="ECO:0007669"/>
    <property type="project" value="UniProtKB-KW"/>
</dbReference>
<dbReference type="Pfam" id="PF08245">
    <property type="entry name" value="Mur_ligase_M"/>
    <property type="match status" value="1"/>
</dbReference>
<evidence type="ECO:0000256" key="13">
    <source>
        <dbReference type="ARBA" id="ARBA00022842"/>
    </source>
</evidence>
<evidence type="ECO:0000256" key="11">
    <source>
        <dbReference type="ARBA" id="ARBA00022741"/>
    </source>
</evidence>